<reference evidence="2" key="1">
    <citation type="journal article" date="2015" name="Nat. Plants">
        <title>Genome expansion of Arabis alpina linked with retrotransposition and reduced symmetric DNA methylation.</title>
        <authorList>
            <person name="Willing E.M."/>
            <person name="Rawat V."/>
            <person name="Mandakova T."/>
            <person name="Maumus F."/>
            <person name="James G.V."/>
            <person name="Nordstroem K.J."/>
            <person name="Becker C."/>
            <person name="Warthmann N."/>
            <person name="Chica C."/>
            <person name="Szarzynska B."/>
            <person name="Zytnicki M."/>
            <person name="Albani M.C."/>
            <person name="Kiefer C."/>
            <person name="Bergonzi S."/>
            <person name="Castaings L."/>
            <person name="Mateos J.L."/>
            <person name="Berns M.C."/>
            <person name="Bujdoso N."/>
            <person name="Piofczyk T."/>
            <person name="de Lorenzo L."/>
            <person name="Barrero-Sicilia C."/>
            <person name="Mateos I."/>
            <person name="Piednoel M."/>
            <person name="Hagmann J."/>
            <person name="Chen-Min-Tao R."/>
            <person name="Iglesias-Fernandez R."/>
            <person name="Schuster S.C."/>
            <person name="Alonso-Blanco C."/>
            <person name="Roudier F."/>
            <person name="Carbonero P."/>
            <person name="Paz-Ares J."/>
            <person name="Davis S.J."/>
            <person name="Pecinka A."/>
            <person name="Quesneville H."/>
            <person name="Colot V."/>
            <person name="Lysak M.A."/>
            <person name="Weigel D."/>
            <person name="Coupland G."/>
            <person name="Schneeberger K."/>
        </authorList>
    </citation>
    <scope>NUCLEOTIDE SEQUENCE [LARGE SCALE GENOMIC DNA]</scope>
    <source>
        <strain evidence="2">cv. Pajares</strain>
    </source>
</reference>
<evidence type="ECO:0000313" key="1">
    <source>
        <dbReference type="EMBL" id="KFK22526.1"/>
    </source>
</evidence>
<accession>A0A087FY24</accession>
<keyword evidence="2" id="KW-1185">Reference proteome</keyword>
<sequence length="58" mass="6346">TAVCNNASIALSRFVREKDVTLESHPSMLVGSLGSKNRYFDFNMLAEVTATVAIDLNK</sequence>
<dbReference type="eggNOG" id="KOG1112">
    <property type="taxonomic scope" value="Eukaryota"/>
</dbReference>
<proteinExistence type="predicted"/>
<dbReference type="OrthoDB" id="3000483at2759"/>
<gene>
    <name evidence="1" type="ORF">AALP_AAs74666U000100</name>
</gene>
<name>A0A087FY24_ARAAL</name>
<dbReference type="Proteomes" id="UP000029120">
    <property type="component" value="Unassembled WGS sequence"/>
</dbReference>
<dbReference type="AlphaFoldDB" id="A0A087FY24"/>
<evidence type="ECO:0000313" key="2">
    <source>
        <dbReference type="Proteomes" id="UP000029120"/>
    </source>
</evidence>
<protein>
    <submittedName>
        <fullName evidence="1">Uncharacterized protein</fullName>
    </submittedName>
</protein>
<feature type="non-terminal residue" evidence="1">
    <location>
        <position position="1"/>
    </location>
</feature>
<organism evidence="1 2">
    <name type="scientific">Arabis alpina</name>
    <name type="common">Alpine rock-cress</name>
    <dbReference type="NCBI Taxonomy" id="50452"/>
    <lineage>
        <taxon>Eukaryota</taxon>
        <taxon>Viridiplantae</taxon>
        <taxon>Streptophyta</taxon>
        <taxon>Embryophyta</taxon>
        <taxon>Tracheophyta</taxon>
        <taxon>Spermatophyta</taxon>
        <taxon>Magnoliopsida</taxon>
        <taxon>eudicotyledons</taxon>
        <taxon>Gunneridae</taxon>
        <taxon>Pentapetalae</taxon>
        <taxon>rosids</taxon>
        <taxon>malvids</taxon>
        <taxon>Brassicales</taxon>
        <taxon>Brassicaceae</taxon>
        <taxon>Arabideae</taxon>
        <taxon>Arabis</taxon>
    </lineage>
</organism>
<dbReference type="Gramene" id="KFK22526">
    <property type="protein sequence ID" value="KFK22526"/>
    <property type="gene ID" value="AALP_AAs74666U000100"/>
</dbReference>
<feature type="non-terminal residue" evidence="1">
    <location>
        <position position="58"/>
    </location>
</feature>
<dbReference type="EMBL" id="KL988320">
    <property type="protein sequence ID" value="KFK22526.1"/>
    <property type="molecule type" value="Genomic_DNA"/>
</dbReference>